<accession>Q0EBA9</accession>
<evidence type="ECO:0000313" key="2">
    <source>
        <dbReference type="Proteomes" id="UP000181104"/>
    </source>
</evidence>
<reference evidence="1 2" key="1">
    <citation type="submission" date="2006-03" db="EMBL/GenBank/DDBJ databases">
        <title>Characterization of drug-resistance mutation profile kinetics in HIV-1 with infectious clones.</title>
        <authorList>
            <person name="Sakamoto Y."/>
            <person name="Takekawa N."/>
            <person name="Hashimoto O."/>
            <person name="Matsuda M."/>
            <person name="Nishizawa M."/>
            <person name="Sugiura W."/>
            <person name="Tatsumi M."/>
        </authorList>
    </citation>
    <scope>NUCLEOTIDE SEQUENCE [LARGE SCALE GENOMIC DNA]</scope>
    <source>
        <strain evidence="1">DR1236</strain>
    </source>
</reference>
<evidence type="ECO:0000313" key="1">
    <source>
        <dbReference type="EMBL" id="BAF31552.1"/>
    </source>
</evidence>
<name>Q0EBA9_HV1</name>
<organismHost>
    <name type="scientific">Homo sapiens</name>
    <name type="common">Human</name>
    <dbReference type="NCBI Taxonomy" id="9606"/>
</organismHost>
<organism evidence="1 2">
    <name type="scientific">Human immunodeficiency virus type 1</name>
    <name type="common">HIV-1</name>
    <dbReference type="NCBI Taxonomy" id="11676"/>
    <lineage>
        <taxon>Viruses</taxon>
        <taxon>Riboviria</taxon>
        <taxon>Pararnavirae</taxon>
        <taxon>Artverviricota</taxon>
        <taxon>Revtraviricetes</taxon>
        <taxon>Ortervirales</taxon>
        <taxon>Retroviridae</taxon>
        <taxon>Orthoretrovirinae</taxon>
        <taxon>Lentivirus</taxon>
        <taxon>Lentivirus humimdef1</taxon>
    </lineage>
</organism>
<dbReference type="EMBL" id="AB253693">
    <property type="protein sequence ID" value="BAF31552.1"/>
    <property type="molecule type" value="Genomic_DNA"/>
</dbReference>
<gene>
    <name evidence="1" type="primary">vpr</name>
</gene>
<protein>
    <submittedName>
        <fullName evidence="1">Vpr</fullName>
    </submittedName>
</protein>
<dbReference type="Proteomes" id="UP000181104">
    <property type="component" value="Genome"/>
</dbReference>
<sequence length="15" mass="1728">MEQARRPGATERTPQ</sequence>
<proteinExistence type="predicted"/>